<dbReference type="SMART" id="SM00729">
    <property type="entry name" value="Elp3"/>
    <property type="match status" value="1"/>
</dbReference>
<dbReference type="GO" id="GO:0051536">
    <property type="term" value="F:iron-sulfur cluster binding"/>
    <property type="evidence" value="ECO:0007669"/>
    <property type="project" value="UniProtKB-KW"/>
</dbReference>
<dbReference type="GO" id="GO:0005829">
    <property type="term" value="C:cytosol"/>
    <property type="evidence" value="ECO:0007669"/>
    <property type="project" value="TreeGrafter"/>
</dbReference>
<dbReference type="GO" id="GO:0046872">
    <property type="term" value="F:metal ion binding"/>
    <property type="evidence" value="ECO:0007669"/>
    <property type="project" value="UniProtKB-KW"/>
</dbReference>
<dbReference type="InterPro" id="IPR006638">
    <property type="entry name" value="Elp3/MiaA/NifB-like_rSAM"/>
</dbReference>
<dbReference type="PANTHER" id="PTHR43409">
    <property type="entry name" value="ANAEROBIC MAGNESIUM-PROTOPORPHYRIN IX MONOMETHYL ESTER CYCLASE-RELATED"/>
    <property type="match status" value="1"/>
</dbReference>
<dbReference type="InterPro" id="IPR023404">
    <property type="entry name" value="rSAM_horseshoe"/>
</dbReference>
<dbReference type="GO" id="GO:0003824">
    <property type="term" value="F:catalytic activity"/>
    <property type="evidence" value="ECO:0007669"/>
    <property type="project" value="InterPro"/>
</dbReference>
<gene>
    <name evidence="7" type="ORF">METZ01_LOCUS439010</name>
</gene>
<dbReference type="CDD" id="cd01335">
    <property type="entry name" value="Radical_SAM"/>
    <property type="match status" value="1"/>
</dbReference>
<evidence type="ECO:0000256" key="3">
    <source>
        <dbReference type="ARBA" id="ARBA00022723"/>
    </source>
</evidence>
<dbReference type="InterPro" id="IPR007197">
    <property type="entry name" value="rSAM"/>
</dbReference>
<evidence type="ECO:0000256" key="2">
    <source>
        <dbReference type="ARBA" id="ARBA00022691"/>
    </source>
</evidence>
<dbReference type="SFLD" id="SFLDS00029">
    <property type="entry name" value="Radical_SAM"/>
    <property type="match status" value="1"/>
</dbReference>
<dbReference type="AlphaFoldDB" id="A0A382YS94"/>
<reference evidence="7" key="1">
    <citation type="submission" date="2018-05" db="EMBL/GenBank/DDBJ databases">
        <authorList>
            <person name="Lanie J.A."/>
            <person name="Ng W.-L."/>
            <person name="Kazmierczak K.M."/>
            <person name="Andrzejewski T.M."/>
            <person name="Davidsen T.M."/>
            <person name="Wayne K.J."/>
            <person name="Tettelin H."/>
            <person name="Glass J.I."/>
            <person name="Rusch D."/>
            <person name="Podicherti R."/>
            <person name="Tsui H.-C.T."/>
            <person name="Winkler M.E."/>
        </authorList>
    </citation>
    <scope>NUCLEOTIDE SEQUENCE</scope>
</reference>
<evidence type="ECO:0000256" key="4">
    <source>
        <dbReference type="ARBA" id="ARBA00023004"/>
    </source>
</evidence>
<sequence>NLNELPFPDRELYYKYDFIRDLPMKRFIASMGCPYQCTFCHEPVIHKMYKGKGKYYRRKDPERVVAEINYIKDRYPLSHVHFSDDLFILRKNYNWLEEFADIYSREVGLPFNCNIRYDSVDLRSADLLAKANCHGAAIGLESGNEYLREVVIKKRVKNDTMVEGARLLKERGIKTLTTNMIGLPGENVDQAFETVELNMRLKSNYTRANTFLLFPGLPLVDYAKREGFVDPNFDIERHVAESLEINLKTPYSNEFKNIAAL</sequence>
<proteinExistence type="predicted"/>
<organism evidence="7">
    <name type="scientific">marine metagenome</name>
    <dbReference type="NCBI Taxonomy" id="408172"/>
    <lineage>
        <taxon>unclassified sequences</taxon>
        <taxon>metagenomes</taxon>
        <taxon>ecological metagenomes</taxon>
    </lineage>
</organism>
<dbReference type="InterPro" id="IPR058240">
    <property type="entry name" value="rSAM_sf"/>
</dbReference>
<dbReference type="Pfam" id="PF04055">
    <property type="entry name" value="Radical_SAM"/>
    <property type="match status" value="1"/>
</dbReference>
<protein>
    <recommendedName>
        <fullName evidence="6">Radical SAM core domain-containing protein</fullName>
    </recommendedName>
</protein>
<accession>A0A382YS94</accession>
<evidence type="ECO:0000313" key="7">
    <source>
        <dbReference type="EMBL" id="SVD86156.1"/>
    </source>
</evidence>
<feature type="non-terminal residue" evidence="7">
    <location>
        <position position="261"/>
    </location>
</feature>
<feature type="domain" description="Radical SAM core" evidence="6">
    <location>
        <begin position="14"/>
        <end position="252"/>
    </location>
</feature>
<keyword evidence="2" id="KW-0949">S-adenosyl-L-methionine</keyword>
<keyword evidence="4" id="KW-0408">Iron</keyword>
<dbReference type="PANTHER" id="PTHR43409:SF7">
    <property type="entry name" value="BLL1977 PROTEIN"/>
    <property type="match status" value="1"/>
</dbReference>
<evidence type="ECO:0000256" key="1">
    <source>
        <dbReference type="ARBA" id="ARBA00001966"/>
    </source>
</evidence>
<keyword evidence="3" id="KW-0479">Metal-binding</keyword>
<comment type="cofactor">
    <cofactor evidence="1">
        <name>[4Fe-4S] cluster</name>
        <dbReference type="ChEBI" id="CHEBI:49883"/>
    </cofactor>
</comment>
<dbReference type="InterPro" id="IPR051198">
    <property type="entry name" value="BchE-like"/>
</dbReference>
<dbReference type="SUPFAM" id="SSF102114">
    <property type="entry name" value="Radical SAM enzymes"/>
    <property type="match status" value="1"/>
</dbReference>
<name>A0A382YS94_9ZZZZ</name>
<dbReference type="PROSITE" id="PS51918">
    <property type="entry name" value="RADICAL_SAM"/>
    <property type="match status" value="1"/>
</dbReference>
<dbReference type="Gene3D" id="3.80.30.20">
    <property type="entry name" value="tm_1862 like domain"/>
    <property type="match status" value="1"/>
</dbReference>
<dbReference type="SFLD" id="SFLDG01082">
    <property type="entry name" value="B12-binding_domain_containing"/>
    <property type="match status" value="1"/>
</dbReference>
<evidence type="ECO:0000259" key="6">
    <source>
        <dbReference type="PROSITE" id="PS51918"/>
    </source>
</evidence>
<evidence type="ECO:0000256" key="5">
    <source>
        <dbReference type="ARBA" id="ARBA00023014"/>
    </source>
</evidence>
<keyword evidence="5" id="KW-0411">Iron-sulfur</keyword>
<dbReference type="EMBL" id="UINC01178156">
    <property type="protein sequence ID" value="SVD86156.1"/>
    <property type="molecule type" value="Genomic_DNA"/>
</dbReference>
<feature type="non-terminal residue" evidence="7">
    <location>
        <position position="1"/>
    </location>
</feature>